<organism evidence="1 2">
    <name type="scientific">Nisaea acidiphila</name>
    <dbReference type="NCBI Taxonomy" id="1862145"/>
    <lineage>
        <taxon>Bacteria</taxon>
        <taxon>Pseudomonadati</taxon>
        <taxon>Pseudomonadota</taxon>
        <taxon>Alphaproteobacteria</taxon>
        <taxon>Rhodospirillales</taxon>
        <taxon>Thalassobaculaceae</taxon>
        <taxon>Nisaea</taxon>
    </lineage>
</organism>
<evidence type="ECO:0000313" key="1">
    <source>
        <dbReference type="EMBL" id="UUX51213.1"/>
    </source>
</evidence>
<name>A0A9J7B0K1_9PROT</name>
<dbReference type="EMBL" id="CP102480">
    <property type="protein sequence ID" value="UUX51213.1"/>
    <property type="molecule type" value="Genomic_DNA"/>
</dbReference>
<sequence length="86" mass="10264">MSMQDKDAREWLEFYMKQPEERHAEKLRAEAPGVESFVIDLVDDRFYITFRFDDGRERAIALSEDRALFLREYLTTGLMERAARGR</sequence>
<dbReference type="AlphaFoldDB" id="A0A9J7B0K1"/>
<gene>
    <name evidence="1" type="ORF">NUH88_05855</name>
</gene>
<dbReference type="KEGG" id="naci:NUH88_05855"/>
<keyword evidence="2" id="KW-1185">Reference proteome</keyword>
<accession>A0A9J7B0K1</accession>
<dbReference type="RefSeq" id="WP_257770570.1">
    <property type="nucleotide sequence ID" value="NZ_CP102480.1"/>
</dbReference>
<dbReference type="Proteomes" id="UP001060336">
    <property type="component" value="Chromosome"/>
</dbReference>
<proteinExistence type="predicted"/>
<evidence type="ECO:0000313" key="2">
    <source>
        <dbReference type="Proteomes" id="UP001060336"/>
    </source>
</evidence>
<protein>
    <submittedName>
        <fullName evidence="1">Uncharacterized protein</fullName>
    </submittedName>
</protein>
<reference evidence="1" key="1">
    <citation type="submission" date="2022-08" db="EMBL/GenBank/DDBJ databases">
        <title>Nisaea acidiphila sp. nov., isolated from a marine algal debris and emended description of the genus Nisaea Urios et al. 2008.</title>
        <authorList>
            <person name="Kwon K."/>
        </authorList>
    </citation>
    <scope>NUCLEOTIDE SEQUENCE</scope>
    <source>
        <strain evidence="1">MEBiC11861</strain>
    </source>
</reference>